<feature type="non-terminal residue" evidence="1">
    <location>
        <position position="1"/>
    </location>
</feature>
<gene>
    <name evidence="1" type="ORF">POVCU1_002700</name>
</gene>
<dbReference type="Proteomes" id="UP000078546">
    <property type="component" value="Unassembled WGS sequence"/>
</dbReference>
<evidence type="ECO:0000313" key="1">
    <source>
        <dbReference type="EMBL" id="SBS80751.1"/>
    </source>
</evidence>
<protein>
    <submittedName>
        <fullName evidence="1">Uncharacterized protein</fullName>
    </submittedName>
</protein>
<accession>A0A1A8VPN3</accession>
<reference evidence="2" key="1">
    <citation type="submission" date="2016-05" db="EMBL/GenBank/DDBJ databases">
        <authorList>
            <person name="Naeem Raeece"/>
        </authorList>
    </citation>
    <scope>NUCLEOTIDE SEQUENCE [LARGE SCALE GENOMIC DNA]</scope>
</reference>
<name>A0A1A8VPN3_PLAOA</name>
<dbReference type="AlphaFoldDB" id="A0A1A8VPN3"/>
<proteinExistence type="predicted"/>
<organism evidence="1 2">
    <name type="scientific">Plasmodium ovale curtisi</name>
    <dbReference type="NCBI Taxonomy" id="864141"/>
    <lineage>
        <taxon>Eukaryota</taxon>
        <taxon>Sar</taxon>
        <taxon>Alveolata</taxon>
        <taxon>Apicomplexa</taxon>
        <taxon>Aconoidasida</taxon>
        <taxon>Haemosporida</taxon>
        <taxon>Plasmodiidae</taxon>
        <taxon>Plasmodium</taxon>
        <taxon>Plasmodium (Plasmodium)</taxon>
    </lineage>
</organism>
<dbReference type="EMBL" id="FLQV01000058">
    <property type="protein sequence ID" value="SBS80751.1"/>
    <property type="molecule type" value="Genomic_DNA"/>
</dbReference>
<sequence>PGRNSRSYCCENMRCNFQGEEPKCGRITIHLGTSNMKGHNIRQNGEILCNFVKK</sequence>
<evidence type="ECO:0000313" key="2">
    <source>
        <dbReference type="Proteomes" id="UP000078546"/>
    </source>
</evidence>